<sequence>MDDIQRLIAVEEIKRLKSRYFRALDKKDWDAFAANFTDDIIFDFTESDTGQDVDELVQHVYRVEGAKEAAAWARDALGDAVTSHHGHMPDIDVLDDESAIGTWSLNDQIWFPPGSEFRFSKLEGYGHYEETYKRVDGAWKVASAKFIRHHAVWTVRGDD</sequence>
<evidence type="ECO:0000259" key="1">
    <source>
        <dbReference type="Pfam" id="PF13577"/>
    </source>
</evidence>
<organism evidence="2 3">
    <name type="scientific">Paenarthrobacter aromaticivorans</name>
    <dbReference type="NCBI Taxonomy" id="2849150"/>
    <lineage>
        <taxon>Bacteria</taxon>
        <taxon>Bacillati</taxon>
        <taxon>Actinomycetota</taxon>
        <taxon>Actinomycetes</taxon>
        <taxon>Micrococcales</taxon>
        <taxon>Micrococcaceae</taxon>
        <taxon>Paenarthrobacter</taxon>
    </lineage>
</organism>
<feature type="domain" description="SnoaL-like" evidence="1">
    <location>
        <begin position="5"/>
        <end position="143"/>
    </location>
</feature>
<proteinExistence type="predicted"/>
<evidence type="ECO:0000313" key="3">
    <source>
        <dbReference type="Proteomes" id="UP000824166"/>
    </source>
</evidence>
<reference evidence="2 3" key="1">
    <citation type="submission" date="2021-06" db="EMBL/GenBank/DDBJ databases">
        <authorList>
            <person name="Jeong J.W."/>
        </authorList>
    </citation>
    <scope>NUCLEOTIDE SEQUENCE [LARGE SCALE GENOMIC DNA]</scope>
    <source>
        <strain evidence="2 3">MMS21-TAE1-1</strain>
    </source>
</reference>
<dbReference type="EMBL" id="JAHOPC010000002">
    <property type="protein sequence ID" value="MBU8865622.1"/>
    <property type="molecule type" value="Genomic_DNA"/>
</dbReference>
<name>A0ABS6I2Q5_9MICC</name>
<gene>
    <name evidence="2" type="ORF">KSW38_04880</name>
</gene>
<dbReference type="Pfam" id="PF13577">
    <property type="entry name" value="SnoaL_4"/>
    <property type="match status" value="1"/>
</dbReference>
<dbReference type="RefSeq" id="WP_216923343.1">
    <property type="nucleotide sequence ID" value="NZ_JAHOPC010000002.1"/>
</dbReference>
<dbReference type="InterPro" id="IPR037401">
    <property type="entry name" value="SnoaL-like"/>
</dbReference>
<accession>A0ABS6I2Q5</accession>
<evidence type="ECO:0000313" key="2">
    <source>
        <dbReference type="EMBL" id="MBU8865622.1"/>
    </source>
</evidence>
<keyword evidence="3" id="KW-1185">Reference proteome</keyword>
<comment type="caution">
    <text evidence="2">The sequence shown here is derived from an EMBL/GenBank/DDBJ whole genome shotgun (WGS) entry which is preliminary data.</text>
</comment>
<dbReference type="Proteomes" id="UP000824166">
    <property type="component" value="Unassembled WGS sequence"/>
</dbReference>
<protein>
    <submittedName>
        <fullName evidence="2">Nuclear transport factor 2 family protein</fullName>
    </submittedName>
</protein>